<dbReference type="PANTHER" id="PTHR44119">
    <property type="entry name" value="MAGNESIUM-CHELATASE SUBUNIT CHLH, CHLOROPLASTIC"/>
    <property type="match status" value="1"/>
</dbReference>
<feature type="transmembrane region" description="Helical" evidence="2">
    <location>
        <begin position="1425"/>
        <end position="1446"/>
    </location>
</feature>
<keyword evidence="2" id="KW-0812">Transmembrane</keyword>
<feature type="compositionally biased region" description="Basic residues" evidence="1">
    <location>
        <begin position="803"/>
        <end position="815"/>
    </location>
</feature>
<proteinExistence type="predicted"/>
<feature type="region of interest" description="Disordered" evidence="1">
    <location>
        <begin position="800"/>
        <end position="821"/>
    </location>
</feature>
<organism evidence="4 5">
    <name type="scientific">Xylanibacter ruminicola</name>
    <name type="common">Prevotella ruminicola</name>
    <dbReference type="NCBI Taxonomy" id="839"/>
    <lineage>
        <taxon>Bacteria</taxon>
        <taxon>Pseudomonadati</taxon>
        <taxon>Bacteroidota</taxon>
        <taxon>Bacteroidia</taxon>
        <taxon>Bacteroidales</taxon>
        <taxon>Prevotellaceae</taxon>
        <taxon>Xylanibacter</taxon>
    </lineage>
</organism>
<evidence type="ECO:0000313" key="5">
    <source>
        <dbReference type="Proteomes" id="UP000184130"/>
    </source>
</evidence>
<keyword evidence="2" id="KW-1133">Transmembrane helix</keyword>
<gene>
    <name evidence="4" type="ORF">SAMN05216463_12311</name>
</gene>
<name>A0A1M6XYT0_XYLRU</name>
<sequence length="1463" mass="163589">MNRIKYKKKYIFLSILALIIIAALTAFWRSMCSSTDVAFVNYQVITLGEISKANDNSFIRLHEAQLADIDDWSNYDVVLINGMGLRITEEQRTRLQKLADNGLKVLTTATTNPANNIVSIDEWDADSLKQYLSAGGRKNYRNFLNYLRNEVDGKLFFLHEVEPVEEREAQLLYHPDLKNTEAEELNFTCIRDYNQYLSENGLLKDGVPRILITGMMGDATDLIKRLEATGNVVYATRDLGTLIKTQAIDSIQPAAIVNMAHGRMGDFVVDYLKKQNIPLFSTVNVNRMTADWEADKQGMQGGFFSQSIVTPEIDGMIRPFVLFAIREGKEGLPEAYTIPERLETFVDAINKHINLKRIANKDKKVAIVYFKGPGSNSLTASGLEVVPSLYNLLVKMREEGYNIQGLPASPDALATLIQRSGSIFGTYAEGAQAKFMNEGRPQLVSKHDFEGWTKQLFTQKMQEEMHRVNGDYPGNYFAKDKETLGLPIIQLGNIVLMPQMPAGTGSDTFKMIHGTESAPPYPYIAQYLWIQNGFKADALIHFGTHGSLEYTPGKQVALSQDCWSDRLIGALPHFYLYTIGNVGEGMIAKRRTYASLVSYLTPPFMESNLRTLYSKLSNAIEAYNKAPNNKASLAVKAVTIEMGIHRELHLDSIMNKPYTEAEIARVEAFAEELMNEKITSRFYTLGVPYDMERINSSVYAMATEPIAYSLLALDKMQKRAASDVEKHQTVFTARYLHPAKALVGKLLNRPADVTDAEICQMAHISLTDLRRAHHIDSVVAAPQQMMSMMQSMANEVPGAKQKVPAKQKTQKHAGPSKKDMTRMREMGKGMDPKKALAIAKMMGASPEQLKKMKESMLKGKKGHASDAHADRKMANMSPAMQAMVDKVAEASMLTKADKEFSHAVLEVERTMRNVNNYKTALLTSPGIEMKSLLNALAGGYTAPSPGGDVISNPNAVPTGRNLYGVNAETCPTEQAWEKGKELAENTIRLYRQRHHDSIPRKVSYTLWSSEFIETGGATIAQCLYMLGVEPIRDAFGRVTDIRLIPSKELGRPRIDVVVQTSGQLRDLAASRLYLITRAVEMASQAKDDAYPNRVSEGVMEAERVLVDKGLSPKEAREVSTYRVFGGVNGNYGTGIQGMTMASDRWEKESELAEVYLNNMGAFYGKADQWESMRQYAFEAALANTDAVIQPRQSNTWGALSLDHVYEFMGGMNMAVRNVTGKEPDAYLSDYRNRNRVKMQEVKEAIGVESRTTLFNPTYIKEKMQGGASDANVFAELVQNTFGWNVMKPEAIDNEMWNGIYDTYVEDQFHLNTRQFFEDKNPAALQEMTAVMMESARKGYWKASASQLSKIAKLHTELVNKYGASGSQMVSDNQKLQNFIADKVDVASAQAYKKQISEVRQEKVSDKDGKVLKKEELSATSDTTTWVSNLVVAIVVIVFLVLMILLIRRRRQTANYADSDNTES</sequence>
<feature type="domain" description="CobN/magnesium chelatase" evidence="3">
    <location>
        <begin position="130"/>
        <end position="1346"/>
    </location>
</feature>
<evidence type="ECO:0000313" key="4">
    <source>
        <dbReference type="EMBL" id="SHL11161.1"/>
    </source>
</evidence>
<evidence type="ECO:0000256" key="1">
    <source>
        <dbReference type="SAM" id="MobiDB-lite"/>
    </source>
</evidence>
<evidence type="ECO:0000256" key="2">
    <source>
        <dbReference type="SAM" id="Phobius"/>
    </source>
</evidence>
<dbReference type="Pfam" id="PF02514">
    <property type="entry name" value="CobN-Mg_chel"/>
    <property type="match status" value="1"/>
</dbReference>
<reference evidence="4 5" key="1">
    <citation type="submission" date="2016-11" db="EMBL/GenBank/DDBJ databases">
        <authorList>
            <person name="Jaros S."/>
            <person name="Januszkiewicz K."/>
            <person name="Wedrychowicz H."/>
        </authorList>
    </citation>
    <scope>NUCLEOTIDE SEQUENCE [LARGE SCALE GENOMIC DNA]</scope>
    <source>
        <strain evidence="4 5">KHT3</strain>
    </source>
</reference>
<accession>A0A1M6XYT0</accession>
<protein>
    <submittedName>
        <fullName evidence="4">Cobaltochelatase CobN subunit</fullName>
    </submittedName>
</protein>
<dbReference type="InterPro" id="IPR003672">
    <property type="entry name" value="CobN/Mg_chltase"/>
</dbReference>
<dbReference type="OrthoDB" id="9757976at2"/>
<dbReference type="EMBL" id="FRBD01000023">
    <property type="protein sequence ID" value="SHL11161.1"/>
    <property type="molecule type" value="Genomic_DNA"/>
</dbReference>
<evidence type="ECO:0000259" key="3">
    <source>
        <dbReference type="Pfam" id="PF02514"/>
    </source>
</evidence>
<dbReference type="Proteomes" id="UP000184130">
    <property type="component" value="Unassembled WGS sequence"/>
</dbReference>
<keyword evidence="2" id="KW-0472">Membrane</keyword>
<dbReference type="PANTHER" id="PTHR44119:SF4">
    <property type="entry name" value="AEROBIC COBALTOCHELATASE SUBUNIT COBN"/>
    <property type="match status" value="1"/>
</dbReference>
<dbReference type="RefSeq" id="WP_073210651.1">
    <property type="nucleotide sequence ID" value="NZ_FRBD01000023.1"/>
</dbReference>